<sequence length="456" mass="53097">MDDNTLYCICRKPYESNQFMIECDVCNDWFHGKCVGIKEQSASDIEFYHCPNCQITHGPLILKKKRSTQRVTHNPNYSENESKNFQTGSLPFVTELKQRTFTSADEIPLCRLSGYGVNVDYFEKYGFDSPLLIARKDGLNIKLPPPTITVKDIENLVGPMQEIDVIDVARQGDCRMLMREWTEYYNSSDRKKIYNVISLEFSSTRLADLVDPPQIVHQLSWVDSYWPSHTFECYNIPCRPNVQKYCLMGVKNSYTDFHIDFGGTCVWYHVLRGEKVFYLIKPTQANLVLYERWLSSSNQSETFFGDQVDVCYRCTVKQGETLFLPSGWIHAVLTPVDSLVFGGNFLSNYNIGMQIKVYEIEKRVKTQYKFLYPYFETIHWYAGYSLYNRIQACLENNEKVPEYLITGLKALLAALKSWCSKKDSNVILKAFKRVIRKRVLKFFCCSSLNYSIKFYC</sequence>
<dbReference type="GO" id="GO:0003712">
    <property type="term" value="F:transcription coregulator activity"/>
    <property type="evidence" value="ECO:0000318"/>
    <property type="project" value="GO_Central"/>
</dbReference>
<evidence type="ECO:0000259" key="15">
    <source>
        <dbReference type="PROSITE" id="PS51184"/>
    </source>
</evidence>
<evidence type="ECO:0000256" key="3">
    <source>
        <dbReference type="ARBA" id="ARBA00022723"/>
    </source>
</evidence>
<evidence type="ECO:0000256" key="5">
    <source>
        <dbReference type="ARBA" id="ARBA00022833"/>
    </source>
</evidence>
<organism evidence="17 18">
    <name type="scientific">Helobdella robusta</name>
    <name type="common">Californian leech</name>
    <dbReference type="NCBI Taxonomy" id="6412"/>
    <lineage>
        <taxon>Eukaryota</taxon>
        <taxon>Metazoa</taxon>
        <taxon>Spiralia</taxon>
        <taxon>Lophotrochozoa</taxon>
        <taxon>Annelida</taxon>
        <taxon>Clitellata</taxon>
        <taxon>Hirudinea</taxon>
        <taxon>Rhynchobdellida</taxon>
        <taxon>Glossiphoniidae</taxon>
        <taxon>Helobdella</taxon>
    </lineage>
</organism>
<dbReference type="Pfam" id="PF17811">
    <property type="entry name" value="JHD"/>
    <property type="match status" value="1"/>
</dbReference>
<dbReference type="Pfam" id="PF00628">
    <property type="entry name" value="PHD"/>
    <property type="match status" value="1"/>
</dbReference>
<evidence type="ECO:0000256" key="9">
    <source>
        <dbReference type="ARBA" id="ARBA00023004"/>
    </source>
</evidence>
<evidence type="ECO:0000256" key="12">
    <source>
        <dbReference type="ARBA" id="ARBA00023242"/>
    </source>
</evidence>
<dbReference type="InterPro" id="IPR050690">
    <property type="entry name" value="JHDM1_Histone_Demethylase"/>
</dbReference>
<keyword evidence="3" id="KW-0479">Metal-binding</keyword>
<dbReference type="InterPro" id="IPR019786">
    <property type="entry name" value="Zinc_finger_PHD-type_CS"/>
</dbReference>
<dbReference type="GO" id="GO:0008270">
    <property type="term" value="F:zinc ion binding"/>
    <property type="evidence" value="ECO:0007669"/>
    <property type="project" value="UniProtKB-KW"/>
</dbReference>
<keyword evidence="11" id="KW-0804">Transcription</keyword>
<reference evidence="18" key="1">
    <citation type="submission" date="2012-12" db="EMBL/GenBank/DDBJ databases">
        <authorList>
            <person name="Hellsten U."/>
            <person name="Grimwood J."/>
            <person name="Chapman J.A."/>
            <person name="Shapiro H."/>
            <person name="Aerts A."/>
            <person name="Otillar R.P."/>
            <person name="Terry A.Y."/>
            <person name="Boore J.L."/>
            <person name="Simakov O."/>
            <person name="Marletaz F."/>
            <person name="Cho S.-J."/>
            <person name="Edsinger-Gonzales E."/>
            <person name="Havlak P."/>
            <person name="Kuo D.-H."/>
            <person name="Larsson T."/>
            <person name="Lv J."/>
            <person name="Arendt D."/>
            <person name="Savage R."/>
            <person name="Osoegawa K."/>
            <person name="de Jong P."/>
            <person name="Lindberg D.R."/>
            <person name="Seaver E.C."/>
            <person name="Weisblat D.A."/>
            <person name="Putnam N.H."/>
            <person name="Grigoriev I.V."/>
            <person name="Rokhsar D.S."/>
        </authorList>
    </citation>
    <scope>NUCLEOTIDE SEQUENCE</scope>
</reference>
<dbReference type="HOGENOM" id="CLU_003540_6_0_1"/>
<dbReference type="Proteomes" id="UP000015101">
    <property type="component" value="Unassembled WGS sequence"/>
</dbReference>
<evidence type="ECO:0000256" key="6">
    <source>
        <dbReference type="ARBA" id="ARBA00022853"/>
    </source>
</evidence>
<keyword evidence="7" id="KW-0223">Dioxygenase</keyword>
<dbReference type="InterPro" id="IPR041070">
    <property type="entry name" value="JHD"/>
</dbReference>
<keyword evidence="18" id="KW-1185">Reference proteome</keyword>
<keyword evidence="10" id="KW-0805">Transcription regulation</keyword>
<keyword evidence="6" id="KW-0156">Chromatin regulator</keyword>
<dbReference type="CTD" id="20216323"/>
<dbReference type="STRING" id="6412.T1G5H6"/>
<dbReference type="KEGG" id="hro:HELRODRAFT_84338"/>
<keyword evidence="8" id="KW-0560">Oxidoreductase</keyword>
<gene>
    <name evidence="17" type="primary">20216323</name>
    <name evidence="16" type="ORF">HELRODRAFT_84338</name>
</gene>
<dbReference type="OrthoDB" id="5876800at2759"/>
<evidence type="ECO:0000256" key="10">
    <source>
        <dbReference type="ARBA" id="ARBA00023015"/>
    </source>
</evidence>
<dbReference type="PROSITE" id="PS01359">
    <property type="entry name" value="ZF_PHD_1"/>
    <property type="match status" value="1"/>
</dbReference>
<evidence type="ECO:0000256" key="11">
    <source>
        <dbReference type="ARBA" id="ARBA00023163"/>
    </source>
</evidence>
<evidence type="ECO:0000313" key="17">
    <source>
        <dbReference type="EnsemblMetazoa" id="HelroP84338"/>
    </source>
</evidence>
<keyword evidence="5" id="KW-0862">Zinc</keyword>
<dbReference type="AlphaFoldDB" id="T1G5H6"/>
<dbReference type="PROSITE" id="PS51184">
    <property type="entry name" value="JMJC"/>
    <property type="match status" value="1"/>
</dbReference>
<accession>T1G5H6</accession>
<evidence type="ECO:0000256" key="4">
    <source>
        <dbReference type="ARBA" id="ARBA00022771"/>
    </source>
</evidence>
<evidence type="ECO:0000256" key="1">
    <source>
        <dbReference type="ARBA" id="ARBA00004123"/>
    </source>
</evidence>
<dbReference type="Gene3D" id="2.60.120.650">
    <property type="entry name" value="Cupin"/>
    <property type="match status" value="1"/>
</dbReference>
<keyword evidence="12" id="KW-0539">Nucleus</keyword>
<dbReference type="PANTHER" id="PTHR23123">
    <property type="entry name" value="PHD/F-BOX CONTAINING PROTEIN"/>
    <property type="match status" value="1"/>
</dbReference>
<dbReference type="SUPFAM" id="SSF51197">
    <property type="entry name" value="Clavaminate synthase-like"/>
    <property type="match status" value="1"/>
</dbReference>
<dbReference type="InParanoid" id="T1G5H6"/>
<dbReference type="PROSITE" id="PS50016">
    <property type="entry name" value="ZF_PHD_2"/>
    <property type="match status" value="1"/>
</dbReference>
<dbReference type="Pfam" id="PF02373">
    <property type="entry name" value="JmjC"/>
    <property type="match status" value="1"/>
</dbReference>
<dbReference type="InterPro" id="IPR019787">
    <property type="entry name" value="Znf_PHD-finger"/>
</dbReference>
<dbReference type="InterPro" id="IPR011011">
    <property type="entry name" value="Znf_FYVE_PHD"/>
</dbReference>
<dbReference type="FunFam" id="3.30.40.10:FF:000193">
    <property type="entry name" value="lysine-specific demethylase PHF2 isoform X1"/>
    <property type="match status" value="1"/>
</dbReference>
<dbReference type="InterPro" id="IPR003347">
    <property type="entry name" value="JmjC_dom"/>
</dbReference>
<comment type="similarity">
    <text evidence="2">Belongs to the JHDM1 histone demethylase family. JHDM1D subfamily.</text>
</comment>
<dbReference type="eggNOG" id="KOG1633">
    <property type="taxonomic scope" value="Eukaryota"/>
</dbReference>
<feature type="domain" description="JmjC" evidence="15">
    <location>
        <begin position="201"/>
        <end position="362"/>
    </location>
</feature>
<dbReference type="EMBL" id="AMQM01005804">
    <property type="status" value="NOT_ANNOTATED_CDS"/>
    <property type="molecule type" value="Genomic_DNA"/>
</dbReference>
<reference evidence="17" key="3">
    <citation type="submission" date="2015-06" db="UniProtKB">
        <authorList>
            <consortium name="EnsemblMetazoa"/>
        </authorList>
    </citation>
    <scope>IDENTIFICATION</scope>
</reference>
<name>T1G5H6_HELRO</name>
<dbReference type="EMBL" id="KB097106">
    <property type="protein sequence ID" value="ESN99531.1"/>
    <property type="molecule type" value="Genomic_DNA"/>
</dbReference>
<dbReference type="RefSeq" id="XP_009022276.1">
    <property type="nucleotide sequence ID" value="XM_009024028.1"/>
</dbReference>
<evidence type="ECO:0000256" key="13">
    <source>
        <dbReference type="PROSITE-ProRule" id="PRU00146"/>
    </source>
</evidence>
<dbReference type="GO" id="GO:0006357">
    <property type="term" value="P:regulation of transcription by RNA polymerase II"/>
    <property type="evidence" value="ECO:0000318"/>
    <property type="project" value="GO_Central"/>
</dbReference>
<proteinExistence type="inferred from homology"/>
<evidence type="ECO:0000313" key="16">
    <source>
        <dbReference type="EMBL" id="ESN99531.1"/>
    </source>
</evidence>
<dbReference type="GO" id="GO:0032452">
    <property type="term" value="F:histone demethylase activity"/>
    <property type="evidence" value="ECO:0000318"/>
    <property type="project" value="GO_Central"/>
</dbReference>
<evidence type="ECO:0000313" key="18">
    <source>
        <dbReference type="Proteomes" id="UP000015101"/>
    </source>
</evidence>
<dbReference type="GO" id="GO:0005634">
    <property type="term" value="C:nucleus"/>
    <property type="evidence" value="ECO:0007669"/>
    <property type="project" value="UniProtKB-SubCell"/>
</dbReference>
<dbReference type="OMA" id="SVYYTVC"/>
<dbReference type="SMART" id="SM00249">
    <property type="entry name" value="PHD"/>
    <property type="match status" value="1"/>
</dbReference>
<dbReference type="GO" id="GO:0051213">
    <property type="term" value="F:dioxygenase activity"/>
    <property type="evidence" value="ECO:0007669"/>
    <property type="project" value="UniProtKB-KW"/>
</dbReference>
<dbReference type="SMART" id="SM00558">
    <property type="entry name" value="JmjC"/>
    <property type="match status" value="1"/>
</dbReference>
<keyword evidence="9" id="KW-0408">Iron</keyword>
<dbReference type="CDD" id="cd15554">
    <property type="entry name" value="PHD_PHF2_like"/>
    <property type="match status" value="1"/>
</dbReference>
<protein>
    <submittedName>
        <fullName evidence="16 17">Uncharacterized protein</fullName>
    </submittedName>
</protein>
<dbReference type="InterPro" id="IPR001965">
    <property type="entry name" value="Znf_PHD"/>
</dbReference>
<dbReference type="Gene3D" id="1.20.58.1360">
    <property type="match status" value="1"/>
</dbReference>
<keyword evidence="4 13" id="KW-0863">Zinc-finger</keyword>
<comment type="subcellular location">
    <subcellularLocation>
        <location evidence="1">Nucleus</location>
    </subcellularLocation>
</comment>
<evidence type="ECO:0000256" key="8">
    <source>
        <dbReference type="ARBA" id="ARBA00023002"/>
    </source>
</evidence>
<reference evidence="16 18" key="2">
    <citation type="journal article" date="2013" name="Nature">
        <title>Insights into bilaterian evolution from three spiralian genomes.</title>
        <authorList>
            <person name="Simakov O."/>
            <person name="Marletaz F."/>
            <person name="Cho S.J."/>
            <person name="Edsinger-Gonzales E."/>
            <person name="Havlak P."/>
            <person name="Hellsten U."/>
            <person name="Kuo D.H."/>
            <person name="Larsson T."/>
            <person name="Lv J."/>
            <person name="Arendt D."/>
            <person name="Savage R."/>
            <person name="Osoegawa K."/>
            <person name="de Jong P."/>
            <person name="Grimwood J."/>
            <person name="Chapman J.A."/>
            <person name="Shapiro H."/>
            <person name="Aerts A."/>
            <person name="Otillar R.P."/>
            <person name="Terry A.Y."/>
            <person name="Boore J.L."/>
            <person name="Grigoriev I.V."/>
            <person name="Lindberg D.R."/>
            <person name="Seaver E.C."/>
            <person name="Weisblat D.A."/>
            <person name="Putnam N.H."/>
            <person name="Rokhsar D.S."/>
        </authorList>
    </citation>
    <scope>NUCLEOTIDE SEQUENCE</scope>
</reference>
<evidence type="ECO:0000259" key="14">
    <source>
        <dbReference type="PROSITE" id="PS50016"/>
    </source>
</evidence>
<dbReference type="SUPFAM" id="SSF57903">
    <property type="entry name" value="FYVE/PHD zinc finger"/>
    <property type="match status" value="1"/>
</dbReference>
<dbReference type="GeneID" id="20216323"/>
<dbReference type="GO" id="GO:0006338">
    <property type="term" value="P:chromatin remodeling"/>
    <property type="evidence" value="ECO:0000318"/>
    <property type="project" value="GO_Central"/>
</dbReference>
<dbReference type="EnsemblMetazoa" id="HelroT84338">
    <property type="protein sequence ID" value="HelroP84338"/>
    <property type="gene ID" value="HelroG84338"/>
</dbReference>
<feature type="domain" description="PHD-type" evidence="14">
    <location>
        <begin position="5"/>
        <end position="56"/>
    </location>
</feature>
<evidence type="ECO:0000256" key="7">
    <source>
        <dbReference type="ARBA" id="ARBA00022964"/>
    </source>
</evidence>
<evidence type="ECO:0000256" key="2">
    <source>
        <dbReference type="ARBA" id="ARBA00006942"/>
    </source>
</evidence>